<feature type="domain" description="Protein kinase" evidence="4">
    <location>
        <begin position="1"/>
        <end position="176"/>
    </location>
</feature>
<dbReference type="InterPro" id="IPR001245">
    <property type="entry name" value="Ser-Thr/Tyr_kinase_cat_dom"/>
</dbReference>
<dbReference type="InParanoid" id="A0A212FG25"/>
<keyword evidence="3" id="KW-0732">Signal</keyword>
<evidence type="ECO:0000256" key="1">
    <source>
        <dbReference type="SAM" id="Coils"/>
    </source>
</evidence>
<dbReference type="PANTHER" id="PTHR23257">
    <property type="entry name" value="SERINE-THREONINE PROTEIN KINASE"/>
    <property type="match status" value="1"/>
</dbReference>
<protein>
    <submittedName>
        <fullName evidence="5">Mixed lineage kinase</fullName>
    </submittedName>
</protein>
<feature type="coiled-coil region" evidence="1">
    <location>
        <begin position="139"/>
        <end position="187"/>
    </location>
</feature>
<dbReference type="eggNOG" id="KOG0192">
    <property type="taxonomic scope" value="Eukaryota"/>
</dbReference>
<keyword evidence="5" id="KW-0808">Transferase</keyword>
<dbReference type="Proteomes" id="UP000007151">
    <property type="component" value="Unassembled WGS sequence"/>
</dbReference>
<reference evidence="5 6" key="1">
    <citation type="journal article" date="2011" name="Cell">
        <title>The monarch butterfly genome yields insights into long-distance migration.</title>
        <authorList>
            <person name="Zhan S."/>
            <person name="Merlin C."/>
            <person name="Boore J.L."/>
            <person name="Reppert S.M."/>
        </authorList>
    </citation>
    <scope>NUCLEOTIDE SEQUENCE [LARGE SCALE GENOMIC DNA]</scope>
    <source>
        <strain evidence="5">F-2</strain>
    </source>
</reference>
<organism evidence="5 6">
    <name type="scientific">Danaus plexippus plexippus</name>
    <dbReference type="NCBI Taxonomy" id="278856"/>
    <lineage>
        <taxon>Eukaryota</taxon>
        <taxon>Metazoa</taxon>
        <taxon>Ecdysozoa</taxon>
        <taxon>Arthropoda</taxon>
        <taxon>Hexapoda</taxon>
        <taxon>Insecta</taxon>
        <taxon>Pterygota</taxon>
        <taxon>Neoptera</taxon>
        <taxon>Endopterygota</taxon>
        <taxon>Lepidoptera</taxon>
        <taxon>Glossata</taxon>
        <taxon>Ditrysia</taxon>
        <taxon>Papilionoidea</taxon>
        <taxon>Nymphalidae</taxon>
        <taxon>Danainae</taxon>
        <taxon>Danaini</taxon>
        <taxon>Danaina</taxon>
        <taxon>Danaus</taxon>
        <taxon>Danaus</taxon>
    </lineage>
</organism>
<dbReference type="InterPro" id="IPR000719">
    <property type="entry name" value="Prot_kinase_dom"/>
</dbReference>
<dbReference type="GO" id="GO:0004672">
    <property type="term" value="F:protein kinase activity"/>
    <property type="evidence" value="ECO:0007669"/>
    <property type="project" value="InterPro"/>
</dbReference>
<accession>A0A212FG25</accession>
<gene>
    <name evidence="5" type="ORF">KGM_210391</name>
</gene>
<dbReference type="EMBL" id="AGBW02008727">
    <property type="protein sequence ID" value="OWR52680.1"/>
    <property type="molecule type" value="Genomic_DNA"/>
</dbReference>
<dbReference type="SUPFAM" id="SSF56112">
    <property type="entry name" value="Protein kinase-like (PK-like)"/>
    <property type="match status" value="1"/>
</dbReference>
<dbReference type="KEGG" id="dpl:KGM_210391"/>
<evidence type="ECO:0000256" key="2">
    <source>
        <dbReference type="SAM" id="MobiDB-lite"/>
    </source>
</evidence>
<sequence length="441" mass="50378">MLKHIMQYYFSLLLLSEAILSDDTLEEKTLKITDFGLAREVYKTTRMSAAGTYAWMPPEVIKNSTFSHASDVWSYGVLLWELLTGETPYKGIDALAVAYACWRSNPRERPLFPEILDQLEHIRQSEFTRAPHESFHTMQDGWRLEIEEVLRDLRRKEKELRCREEELTRAQLQQRLMEQNLAQKERELEMREIDLAARELHILIVASNMSHTQPPQPNKRKGKFHKMKLLKKDTISSPLDFRHTLTVRQSDDESSVKQLVAVAKDTPPGSPAIMRPIVLPADGVKGKTWGPSTGHQRARAHLPLPALRPRAHRPSTSAPHLPPHAPRAPHPGLITINAIEETKRKPRKSKSQVRAPKAEIAKKRSGSHDDLLDAEPRRNKFFMCPMFTPELPHHYDTVFDAPQNRKEKKTFLKSIRSNSLAGLLAGTGNLAPDTAELLRDE</sequence>
<comment type="caution">
    <text evidence="5">The sequence shown here is derived from an EMBL/GenBank/DDBJ whole genome shotgun (WGS) entry which is preliminary data.</text>
</comment>
<feature type="compositionally biased region" description="Basic and acidic residues" evidence="2">
    <location>
        <begin position="356"/>
        <end position="373"/>
    </location>
</feature>
<feature type="compositionally biased region" description="Pro residues" evidence="2">
    <location>
        <begin position="320"/>
        <end position="329"/>
    </location>
</feature>
<keyword evidence="6" id="KW-1185">Reference proteome</keyword>
<evidence type="ECO:0000256" key="3">
    <source>
        <dbReference type="SAM" id="SignalP"/>
    </source>
</evidence>
<dbReference type="GO" id="GO:0005524">
    <property type="term" value="F:ATP binding"/>
    <property type="evidence" value="ECO:0007669"/>
    <property type="project" value="InterPro"/>
</dbReference>
<dbReference type="AlphaFoldDB" id="A0A212FG25"/>
<feature type="region of interest" description="Disordered" evidence="2">
    <location>
        <begin position="308"/>
        <end position="373"/>
    </location>
</feature>
<dbReference type="Pfam" id="PF07714">
    <property type="entry name" value="PK_Tyr_Ser-Thr"/>
    <property type="match status" value="1"/>
</dbReference>
<dbReference type="STRING" id="278856.A0A212FG25"/>
<name>A0A212FG25_DANPL</name>
<dbReference type="PROSITE" id="PS50011">
    <property type="entry name" value="PROTEIN_KINASE_DOM"/>
    <property type="match status" value="1"/>
</dbReference>
<dbReference type="Gene3D" id="1.10.510.10">
    <property type="entry name" value="Transferase(Phosphotransferase) domain 1"/>
    <property type="match status" value="1"/>
</dbReference>
<feature type="signal peptide" evidence="3">
    <location>
        <begin position="1"/>
        <end position="21"/>
    </location>
</feature>
<keyword evidence="5" id="KW-0418">Kinase</keyword>
<evidence type="ECO:0000313" key="6">
    <source>
        <dbReference type="Proteomes" id="UP000007151"/>
    </source>
</evidence>
<keyword evidence="1" id="KW-0175">Coiled coil</keyword>
<dbReference type="GO" id="GO:0005737">
    <property type="term" value="C:cytoplasm"/>
    <property type="evidence" value="ECO:0007669"/>
    <property type="project" value="TreeGrafter"/>
</dbReference>
<evidence type="ECO:0000259" key="4">
    <source>
        <dbReference type="PROSITE" id="PS50011"/>
    </source>
</evidence>
<proteinExistence type="predicted"/>
<dbReference type="GO" id="GO:0007165">
    <property type="term" value="P:signal transduction"/>
    <property type="evidence" value="ECO:0007669"/>
    <property type="project" value="TreeGrafter"/>
</dbReference>
<dbReference type="PANTHER" id="PTHR23257:SF947">
    <property type="entry name" value="PROTEIN KINASE DOMAIN-CONTAINING PROTEIN"/>
    <property type="match status" value="1"/>
</dbReference>
<evidence type="ECO:0000313" key="5">
    <source>
        <dbReference type="EMBL" id="OWR52680.1"/>
    </source>
</evidence>
<dbReference type="InterPro" id="IPR011009">
    <property type="entry name" value="Kinase-like_dom_sf"/>
</dbReference>
<dbReference type="InterPro" id="IPR050167">
    <property type="entry name" value="Ser_Thr_protein_kinase"/>
</dbReference>
<feature type="chain" id="PRO_5013210881" evidence="3">
    <location>
        <begin position="22"/>
        <end position="441"/>
    </location>
</feature>